<evidence type="ECO:0000313" key="3">
    <source>
        <dbReference type="Proteomes" id="UP000322899"/>
    </source>
</evidence>
<evidence type="ECO:0000256" key="1">
    <source>
        <dbReference type="SAM" id="MobiDB-lite"/>
    </source>
</evidence>
<feature type="region of interest" description="Disordered" evidence="1">
    <location>
        <begin position="241"/>
        <end position="269"/>
    </location>
</feature>
<name>A0A5A8D1V8_CAFRO</name>
<sequence>MLARGSRGAGLAWRAALPACVRTAVSARQPWVQPVAVLSGAGEPLCRTLWSAGAVVLHDSTGGARSVVVRSLSSAASETDSQLFSTKAERWAASHLTQEEARTDAIALALGVLSLSFVSPEVARVRVELVQAFFTFITRLRAVQGLRSADNEDIVKLLGRLGTASMELAHCTDIDAVLQHARVTLDMPGGEAQLAKWHRLGHLQSVAGPFADVMAKPSTIAAVKEHAKELLLEAKREAEEQAEKAKREAEEQAEKAKREAEEQAAARESRRKVLDELDAAIGVVHKDLLEATAAELPERGDQSVEDFVFAQMQQRGGISAAVRKAASSPAALCVVSQAVERPWWLLWPGSEAREWLASRMAGDIAALTKPINRLGETNGRAVFGPRGVGKTSMLAAGAVAAGVFSSIPSLPEGSRRIVPVYLHMGRAAYLYERHESAAKHGGAWLRCASPLMMLMDRAVQLAGFKPRIDDDPDARKWVGSSWWCVPPDAGKFLKEHNLSMFLVIDEADEPYKKGGQFAKDLRDFIDQKWHMSYYVAGSAARMKDLLYYPRQLEGSEIYPWKEFKDDDMHSDKLGAQAALQPIQRLDEFAEAIECIGDEFAAPKLFRAAREWRSSETTRLRLAELVLQRGGVLRSLVADKERTDTELPLFKMRSDISAEPARLDIARIFYDRLIRKWPWLKAESVVGMLASGSLGSVTDVAIDHAALVATINERVASSHGQRRGTPTATEVESALSTLSDAGVLTLSGSFWAPASWTSALAILLSAEGNVELPYEQRVHLRYPTIGSTTTEPAMAGAFVKRGQQSTVFVDEAGHQPSAELQASLWKSMRALGRTDSHGLPAIEQVKWPKKAEGNFADWKLDSFLGPTPDSGVDVVILTTADRERSPPVQHLVLLQVKTSAAREDKTIPNLEKVADTVDGFTRQLESCPGLVSGIKGRFSGDAALVVWTIIVTNRTVTAATVKKLRKETRSRRASLIEALGQGAPEPTSGAASEESRMPAFHGPFVGVSSGDQLLGGLSSAIKRWATTSGMREWGGKLE</sequence>
<dbReference type="AlphaFoldDB" id="A0A5A8D1V8"/>
<organism evidence="2 3">
    <name type="scientific">Cafeteria roenbergensis</name>
    <name type="common">Marine flagellate</name>
    <dbReference type="NCBI Taxonomy" id="33653"/>
    <lineage>
        <taxon>Eukaryota</taxon>
        <taxon>Sar</taxon>
        <taxon>Stramenopiles</taxon>
        <taxon>Bigyra</taxon>
        <taxon>Opalozoa</taxon>
        <taxon>Bicosoecida</taxon>
        <taxon>Cafeteriaceae</taxon>
        <taxon>Cafeteria</taxon>
    </lineage>
</organism>
<dbReference type="InterPro" id="IPR000629">
    <property type="entry name" value="RNA-helicase_DEAD-box_CS"/>
</dbReference>
<proteinExistence type="predicted"/>
<dbReference type="Proteomes" id="UP000322899">
    <property type="component" value="Unassembled WGS sequence"/>
</dbReference>
<dbReference type="EMBL" id="VLTO01000194">
    <property type="protein sequence ID" value="KAA0158754.1"/>
    <property type="molecule type" value="Genomic_DNA"/>
</dbReference>
<dbReference type="PROSITE" id="PS00039">
    <property type="entry name" value="DEAD_ATP_HELICASE"/>
    <property type="match status" value="1"/>
</dbReference>
<comment type="caution">
    <text evidence="2">The sequence shown here is derived from an EMBL/GenBank/DDBJ whole genome shotgun (WGS) entry which is preliminary data.</text>
</comment>
<protein>
    <submittedName>
        <fullName evidence="2">Uncharacterized protein</fullName>
    </submittedName>
</protein>
<reference evidence="2 3" key="1">
    <citation type="submission" date="2019-07" db="EMBL/GenBank/DDBJ databases">
        <title>Genomes of Cafeteria roenbergensis.</title>
        <authorList>
            <person name="Fischer M.G."/>
            <person name="Hackl T."/>
            <person name="Roman M."/>
        </authorList>
    </citation>
    <scope>NUCLEOTIDE SEQUENCE [LARGE SCALE GENOMIC DNA]</scope>
    <source>
        <strain evidence="2 3">E4-10P</strain>
    </source>
</reference>
<accession>A0A5A8D1V8</accession>
<evidence type="ECO:0000313" key="2">
    <source>
        <dbReference type="EMBL" id="KAA0158754.1"/>
    </source>
</evidence>
<gene>
    <name evidence="2" type="ORF">FNF27_08348</name>
</gene>